<sequence>MSAMAGARALITGGASGIGEATARHLSELGVGVALLDRNAERLASVADRLGAPAAVVDVTDPDAVRTGVASLVEELGGLDYLVNNAGTGSLGRLERYSDRDLDRLIAVNLTGAYRVLAASLPHLQARPGTGASRGPAARGGPARRGGAVVNVASASGVRPTLGEAPYSAAKAGLISLTQSAAMEAAPDVRVNCVSPGFVATPLNQILLDQPGVEDALGAATPLGRVGTAEEVARVIAFLLSDEASYVTGQNVVVDGGSLLPNSQVDPVLGALLGPT</sequence>
<comment type="caution">
    <text evidence="4">The sequence shown here is derived from an EMBL/GenBank/DDBJ whole genome shotgun (WGS) entry which is preliminary data.</text>
</comment>
<dbReference type="PANTHER" id="PTHR42760:SF133">
    <property type="entry name" value="3-OXOACYL-[ACYL-CARRIER-PROTEIN] REDUCTASE"/>
    <property type="match status" value="1"/>
</dbReference>
<accession>A0A936NDA4</accession>
<name>A0A936NDA4_9ACTN</name>
<evidence type="ECO:0000256" key="1">
    <source>
        <dbReference type="ARBA" id="ARBA00006484"/>
    </source>
</evidence>
<dbReference type="PRINTS" id="PR00081">
    <property type="entry name" value="GDHRDH"/>
</dbReference>
<evidence type="ECO:0000256" key="2">
    <source>
        <dbReference type="ARBA" id="ARBA00023002"/>
    </source>
</evidence>
<dbReference type="Pfam" id="PF00106">
    <property type="entry name" value="adh_short"/>
    <property type="match status" value="1"/>
</dbReference>
<evidence type="ECO:0000256" key="3">
    <source>
        <dbReference type="RuleBase" id="RU000363"/>
    </source>
</evidence>
<proteinExistence type="inferred from homology"/>
<dbReference type="PRINTS" id="PR00080">
    <property type="entry name" value="SDRFAMILY"/>
</dbReference>
<dbReference type="AlphaFoldDB" id="A0A936NDA4"/>
<dbReference type="PANTHER" id="PTHR42760">
    <property type="entry name" value="SHORT-CHAIN DEHYDROGENASES/REDUCTASES FAMILY MEMBER"/>
    <property type="match status" value="1"/>
</dbReference>
<dbReference type="InterPro" id="IPR020904">
    <property type="entry name" value="Sc_DH/Rdtase_CS"/>
</dbReference>
<reference evidence="4 5" key="1">
    <citation type="submission" date="2020-10" db="EMBL/GenBank/DDBJ databases">
        <title>Connecting structure to function with the recovery of over 1000 high-quality activated sludge metagenome-assembled genomes encoding full-length rRNA genes using long-read sequencing.</title>
        <authorList>
            <person name="Singleton C.M."/>
            <person name="Petriglieri F."/>
            <person name="Kristensen J.M."/>
            <person name="Kirkegaard R.H."/>
            <person name="Michaelsen T.Y."/>
            <person name="Andersen M.H."/>
            <person name="Karst S.M."/>
            <person name="Dueholm M.S."/>
            <person name="Nielsen P.H."/>
            <person name="Albertsen M."/>
        </authorList>
    </citation>
    <scope>NUCLEOTIDE SEQUENCE [LARGE SCALE GENOMIC DNA]</scope>
    <source>
        <strain evidence="4">Lyne_18-Q3-R50-59_MAXAC.006</strain>
    </source>
</reference>
<dbReference type="CDD" id="cd05233">
    <property type="entry name" value="SDR_c"/>
    <property type="match status" value="1"/>
</dbReference>
<dbReference type="SUPFAM" id="SSF51735">
    <property type="entry name" value="NAD(P)-binding Rossmann-fold domains"/>
    <property type="match status" value="1"/>
</dbReference>
<organism evidence="4 5">
    <name type="scientific">Candidatus Neomicrothrix subdominans</name>
    <dbReference type="NCBI Taxonomy" id="2954438"/>
    <lineage>
        <taxon>Bacteria</taxon>
        <taxon>Bacillati</taxon>
        <taxon>Actinomycetota</taxon>
        <taxon>Acidimicrobiia</taxon>
        <taxon>Acidimicrobiales</taxon>
        <taxon>Microthrixaceae</taxon>
        <taxon>Candidatus Neomicrothrix</taxon>
    </lineage>
</organism>
<dbReference type="Proteomes" id="UP000727993">
    <property type="component" value="Unassembled WGS sequence"/>
</dbReference>
<dbReference type="PROSITE" id="PS00061">
    <property type="entry name" value="ADH_SHORT"/>
    <property type="match status" value="1"/>
</dbReference>
<evidence type="ECO:0000313" key="4">
    <source>
        <dbReference type="EMBL" id="MBK9297850.1"/>
    </source>
</evidence>
<dbReference type="Gene3D" id="3.40.50.720">
    <property type="entry name" value="NAD(P)-binding Rossmann-like Domain"/>
    <property type="match status" value="1"/>
</dbReference>
<dbReference type="EMBL" id="JADJZA010000007">
    <property type="protein sequence ID" value="MBK9297850.1"/>
    <property type="molecule type" value="Genomic_DNA"/>
</dbReference>
<protein>
    <submittedName>
        <fullName evidence="4">SDR family oxidoreductase</fullName>
    </submittedName>
</protein>
<dbReference type="InterPro" id="IPR002347">
    <property type="entry name" value="SDR_fam"/>
</dbReference>
<evidence type="ECO:0000313" key="5">
    <source>
        <dbReference type="Proteomes" id="UP000727993"/>
    </source>
</evidence>
<gene>
    <name evidence="4" type="ORF">IPN02_13660</name>
</gene>
<dbReference type="InterPro" id="IPR036291">
    <property type="entry name" value="NAD(P)-bd_dom_sf"/>
</dbReference>
<dbReference type="GO" id="GO:0016616">
    <property type="term" value="F:oxidoreductase activity, acting on the CH-OH group of donors, NAD or NADP as acceptor"/>
    <property type="evidence" value="ECO:0007669"/>
    <property type="project" value="TreeGrafter"/>
</dbReference>
<dbReference type="FunFam" id="3.40.50.720:FF:000084">
    <property type="entry name" value="Short-chain dehydrogenase reductase"/>
    <property type="match status" value="1"/>
</dbReference>
<comment type="similarity">
    <text evidence="1 3">Belongs to the short-chain dehydrogenases/reductases (SDR) family.</text>
</comment>
<keyword evidence="2" id="KW-0560">Oxidoreductase</keyword>